<sequence>MYVSLVCILWNVIPDKSRVFRPTGSTPFESRGDMSLDYNCTVVFVWTAFLVEETNSPVRRSQTASKPKPKTLRLDVIDEVASSVYRDADILVFGSWHWWVKAKTNNGINYFQEGDYLYPKMEIDKAYKKALNTWRRWIDKHIDANKTQVLFRGHSLSHYVGGRWNTGGHCHLEREPIMSNETYVHPSPSQAKILEDVLGRTKTPVMYLNISKLTYYRSDGHPSLYAKNYTAKERIAVLEIQDCSHWCLPGVADTWNELLYASLLKAGKGSFGRL</sequence>
<dbReference type="AlphaFoldDB" id="A0A4Y7J4J8"/>
<dbReference type="EMBL" id="CM010717">
    <property type="protein sequence ID" value="RZC55376.1"/>
    <property type="molecule type" value="Genomic_DNA"/>
</dbReference>
<dbReference type="OMA" id="LEREPIM"/>
<dbReference type="InterPro" id="IPR026057">
    <property type="entry name" value="TBL_C"/>
</dbReference>
<dbReference type="Pfam" id="PF13839">
    <property type="entry name" value="PC-Esterase"/>
    <property type="match status" value="1"/>
</dbReference>
<evidence type="ECO:0000313" key="3">
    <source>
        <dbReference type="EMBL" id="RZC55376.1"/>
    </source>
</evidence>
<dbReference type="GO" id="GO:0016413">
    <property type="term" value="F:O-acetyltransferase activity"/>
    <property type="evidence" value="ECO:0007669"/>
    <property type="project" value="InterPro"/>
</dbReference>
<gene>
    <name evidence="3" type="ORF">C5167_014243</name>
</gene>
<dbReference type="PANTHER" id="PTHR32285:SF208">
    <property type="entry name" value="PROTEIN TRICHOME BIREFRINGENCE-LIKE 2"/>
    <property type="match status" value="1"/>
</dbReference>
<feature type="domain" description="Trichome birefringence-like C-terminal" evidence="2">
    <location>
        <begin position="2"/>
        <end position="261"/>
    </location>
</feature>
<evidence type="ECO:0000256" key="1">
    <source>
        <dbReference type="ARBA" id="ARBA00007727"/>
    </source>
</evidence>
<protein>
    <recommendedName>
        <fullName evidence="2">Trichome birefringence-like C-terminal domain-containing protein</fullName>
    </recommendedName>
</protein>
<evidence type="ECO:0000313" key="4">
    <source>
        <dbReference type="Proteomes" id="UP000316621"/>
    </source>
</evidence>
<comment type="similarity">
    <text evidence="1">Belongs to the PC-esterase family. TBL subfamily.</text>
</comment>
<dbReference type="GO" id="GO:0005794">
    <property type="term" value="C:Golgi apparatus"/>
    <property type="evidence" value="ECO:0007669"/>
    <property type="project" value="TreeGrafter"/>
</dbReference>
<dbReference type="Proteomes" id="UP000316621">
    <property type="component" value="Chromosome 3"/>
</dbReference>
<organism evidence="3 4">
    <name type="scientific">Papaver somniferum</name>
    <name type="common">Opium poppy</name>
    <dbReference type="NCBI Taxonomy" id="3469"/>
    <lineage>
        <taxon>Eukaryota</taxon>
        <taxon>Viridiplantae</taxon>
        <taxon>Streptophyta</taxon>
        <taxon>Embryophyta</taxon>
        <taxon>Tracheophyta</taxon>
        <taxon>Spermatophyta</taxon>
        <taxon>Magnoliopsida</taxon>
        <taxon>Ranunculales</taxon>
        <taxon>Papaveraceae</taxon>
        <taxon>Papaveroideae</taxon>
        <taxon>Papaver</taxon>
    </lineage>
</organism>
<reference evidence="3 4" key="1">
    <citation type="journal article" date="2018" name="Science">
        <title>The opium poppy genome and morphinan production.</title>
        <authorList>
            <person name="Guo L."/>
            <person name="Winzer T."/>
            <person name="Yang X."/>
            <person name="Li Y."/>
            <person name="Ning Z."/>
            <person name="He Z."/>
            <person name="Teodor R."/>
            <person name="Lu Y."/>
            <person name="Bowser T.A."/>
            <person name="Graham I.A."/>
            <person name="Ye K."/>
        </authorList>
    </citation>
    <scope>NUCLEOTIDE SEQUENCE [LARGE SCALE GENOMIC DNA]</scope>
    <source>
        <strain evidence="4">cv. HN1</strain>
        <tissue evidence="3">Leaves</tissue>
    </source>
</reference>
<evidence type="ECO:0000259" key="2">
    <source>
        <dbReference type="Pfam" id="PF13839"/>
    </source>
</evidence>
<name>A0A4Y7J4J8_PAPSO</name>
<dbReference type="InterPro" id="IPR029962">
    <property type="entry name" value="TBL"/>
</dbReference>
<keyword evidence="4" id="KW-1185">Reference proteome</keyword>
<accession>A0A4Y7J4J8</accession>
<proteinExistence type="inferred from homology"/>
<dbReference type="PANTHER" id="PTHR32285">
    <property type="entry name" value="PROTEIN TRICHOME BIREFRINGENCE-LIKE 9-RELATED"/>
    <property type="match status" value="1"/>
</dbReference>
<dbReference type="Gramene" id="RZC55376">
    <property type="protein sequence ID" value="RZC55376"/>
    <property type="gene ID" value="C5167_014243"/>
</dbReference>